<name>A0A561UH00_9ACTN</name>
<keyword evidence="2" id="KW-1185">Reference proteome</keyword>
<comment type="caution">
    <text evidence="1">The sequence shown here is derived from an EMBL/GenBank/DDBJ whole genome shotgun (WGS) entry which is preliminary data.</text>
</comment>
<proteinExistence type="predicted"/>
<evidence type="ECO:0000313" key="2">
    <source>
        <dbReference type="Proteomes" id="UP000317940"/>
    </source>
</evidence>
<evidence type="ECO:0000313" key="1">
    <source>
        <dbReference type="EMBL" id="TWF98648.1"/>
    </source>
</evidence>
<dbReference type="AlphaFoldDB" id="A0A561UH00"/>
<dbReference type="RefSeq" id="WP_145905046.1">
    <property type="nucleotide sequence ID" value="NZ_BAAAMZ010000012.1"/>
</dbReference>
<organism evidence="1 2">
    <name type="scientific">Kitasatospora viridis</name>
    <dbReference type="NCBI Taxonomy" id="281105"/>
    <lineage>
        <taxon>Bacteria</taxon>
        <taxon>Bacillati</taxon>
        <taxon>Actinomycetota</taxon>
        <taxon>Actinomycetes</taxon>
        <taxon>Kitasatosporales</taxon>
        <taxon>Streptomycetaceae</taxon>
        <taxon>Kitasatospora</taxon>
    </lineage>
</organism>
<gene>
    <name evidence="1" type="ORF">FHX73_112469</name>
</gene>
<dbReference type="Proteomes" id="UP000317940">
    <property type="component" value="Unassembled WGS sequence"/>
</dbReference>
<protein>
    <submittedName>
        <fullName evidence="1">Uncharacterized protein</fullName>
    </submittedName>
</protein>
<accession>A0A561UH00</accession>
<dbReference type="EMBL" id="VIWT01000001">
    <property type="protein sequence ID" value="TWF98648.1"/>
    <property type="molecule type" value="Genomic_DNA"/>
</dbReference>
<reference evidence="1 2" key="1">
    <citation type="submission" date="2019-06" db="EMBL/GenBank/DDBJ databases">
        <title>Sequencing the genomes of 1000 actinobacteria strains.</title>
        <authorList>
            <person name="Klenk H.-P."/>
        </authorList>
    </citation>
    <scope>NUCLEOTIDE SEQUENCE [LARGE SCALE GENOMIC DNA]</scope>
    <source>
        <strain evidence="1 2">DSM 44826</strain>
    </source>
</reference>
<sequence length="99" mass="11155">MEELLDQLDEAWDDEDGFLGKLRSGTFDPEAGDAYVALLGRIPQPGDVIDARLVQLIWFAPLFMEWQTERLALTEPEDKQLARIATLVQESVENILGIP</sequence>
<dbReference type="OrthoDB" id="964829at2"/>